<keyword evidence="4 6" id="KW-0539">Nucleus</keyword>
<dbReference type="VEuPathDB" id="VectorBase:ISCW010640"/>
<comment type="similarity">
    <text evidence="2 6">Belongs to the CSM3 family.</text>
</comment>
<evidence type="ECO:0000313" key="11">
    <source>
        <dbReference type="Proteomes" id="UP000001555"/>
    </source>
</evidence>
<dbReference type="VEuPathDB" id="VectorBase:ISCI010640"/>
<dbReference type="VEuPathDB" id="VectorBase:ISCP_035202"/>
<gene>
    <name evidence="9" type="ORF">IscW_ISCW010640</name>
</gene>
<evidence type="ECO:0000256" key="6">
    <source>
        <dbReference type="RuleBase" id="RU366049"/>
    </source>
</evidence>
<evidence type="ECO:0000256" key="2">
    <source>
        <dbReference type="ARBA" id="ARBA00006075"/>
    </source>
</evidence>
<dbReference type="GO" id="GO:0000076">
    <property type="term" value="P:DNA replication checkpoint signaling"/>
    <property type="evidence" value="ECO:0000318"/>
    <property type="project" value="GO_Central"/>
</dbReference>
<accession>B7Q4I9</accession>
<dbReference type="EMBL" id="ABJB010158251">
    <property type="status" value="NOT_ANNOTATED_CDS"/>
    <property type="molecule type" value="Genomic_DNA"/>
</dbReference>
<protein>
    <recommendedName>
        <fullName evidence="6">TIMELESS-interacting protein</fullName>
    </recommendedName>
</protein>
<feature type="region of interest" description="Disordered" evidence="7">
    <location>
        <begin position="124"/>
        <end position="190"/>
    </location>
</feature>
<dbReference type="OrthoDB" id="437078at2759"/>
<dbReference type="InterPro" id="IPR040038">
    <property type="entry name" value="TIPIN/Csm3/Swi3"/>
</dbReference>
<feature type="non-terminal residue" evidence="9">
    <location>
        <position position="287"/>
    </location>
</feature>
<feature type="domain" description="Chromosome segregation in meiosis protein 3" evidence="8">
    <location>
        <begin position="44"/>
        <end position="99"/>
    </location>
</feature>
<evidence type="ECO:0000256" key="1">
    <source>
        <dbReference type="ARBA" id="ARBA00004123"/>
    </source>
</evidence>
<name>B7Q4I9_IXOSC</name>
<dbReference type="EMBL" id="DS856158">
    <property type="protein sequence ID" value="EEC13761.1"/>
    <property type="molecule type" value="Genomic_DNA"/>
</dbReference>
<reference evidence="10" key="2">
    <citation type="submission" date="2020-05" db="UniProtKB">
        <authorList>
            <consortium name="EnsemblMetazoa"/>
        </authorList>
    </citation>
    <scope>IDENTIFICATION</scope>
    <source>
        <strain evidence="10">wikel</strain>
    </source>
</reference>
<evidence type="ECO:0000256" key="3">
    <source>
        <dbReference type="ARBA" id="ARBA00022763"/>
    </source>
</evidence>
<sequence length="287" mass="31336">MDTLQEEEEGAVAAGGEGSDDQGGQEAEDVGTAGAKKVKNVVRKPQPKLNLEDLDTILGVLDHWAHRTFPRFHSEFFYQRLESLGKKRQLQVYLRRLRLGLEDGVPLVGTVQDADDNALEEVREDPFSSLLDGPRDSAADDGETERPPSPQLPVHTSTTKPIQARPVGAKTVRTTTASARAKPIQARPVGARTVRTTTASARLILPCLVEPTRVNPDLGKLQRVKLASGEPVGIVPTPRKPTQAWHIWVESAQTKAVPVMLVRVDLAQFRPIPIEPLETVQTGLVQA</sequence>
<dbReference type="InParanoid" id="B7Q4I9"/>
<dbReference type="EMBL" id="ABJB010745752">
    <property type="status" value="NOT_ANNOTATED_CDS"/>
    <property type="molecule type" value="Genomic_DNA"/>
</dbReference>
<dbReference type="Proteomes" id="UP000001555">
    <property type="component" value="Unassembled WGS sequence"/>
</dbReference>
<dbReference type="GO" id="GO:0031297">
    <property type="term" value="P:replication fork processing"/>
    <property type="evidence" value="ECO:0007669"/>
    <property type="project" value="UniProtKB-UniRule"/>
</dbReference>
<keyword evidence="3 6" id="KW-0227">DNA damage</keyword>
<evidence type="ECO:0000256" key="7">
    <source>
        <dbReference type="SAM" id="MobiDB-lite"/>
    </source>
</evidence>
<dbReference type="GO" id="GO:0003677">
    <property type="term" value="F:DNA binding"/>
    <property type="evidence" value="ECO:0000318"/>
    <property type="project" value="GO_Central"/>
</dbReference>
<comment type="subcellular location">
    <subcellularLocation>
        <location evidence="1 6">Nucleus</location>
    </subcellularLocation>
</comment>
<dbReference type="AlphaFoldDB" id="B7Q4I9"/>
<keyword evidence="5 6" id="KW-0131">Cell cycle</keyword>
<dbReference type="STRING" id="6945.B7Q4I9"/>
<dbReference type="EMBL" id="ABJB010272300">
    <property type="status" value="NOT_ANNOTATED_CDS"/>
    <property type="molecule type" value="Genomic_DNA"/>
</dbReference>
<dbReference type="EMBL" id="ABJB010862377">
    <property type="status" value="NOT_ANNOTATED_CDS"/>
    <property type="molecule type" value="Genomic_DNA"/>
</dbReference>
<dbReference type="EMBL" id="ABJB010818628">
    <property type="status" value="NOT_ANNOTATED_CDS"/>
    <property type="molecule type" value="Genomic_DNA"/>
</dbReference>
<dbReference type="PaxDb" id="6945-B7Q4I9"/>
<organism>
    <name type="scientific">Ixodes scapularis</name>
    <name type="common">Black-legged tick</name>
    <name type="synonym">Deer tick</name>
    <dbReference type="NCBI Taxonomy" id="6945"/>
    <lineage>
        <taxon>Eukaryota</taxon>
        <taxon>Metazoa</taxon>
        <taxon>Ecdysozoa</taxon>
        <taxon>Arthropoda</taxon>
        <taxon>Chelicerata</taxon>
        <taxon>Arachnida</taxon>
        <taxon>Acari</taxon>
        <taxon>Parasitiformes</taxon>
        <taxon>Ixodida</taxon>
        <taxon>Ixodoidea</taxon>
        <taxon>Ixodidae</taxon>
        <taxon>Ixodinae</taxon>
        <taxon>Ixodes</taxon>
    </lineage>
</organism>
<reference evidence="9 11" key="1">
    <citation type="submission" date="2008-03" db="EMBL/GenBank/DDBJ databases">
        <title>Annotation of Ixodes scapularis.</title>
        <authorList>
            <consortium name="Ixodes scapularis Genome Project Consortium"/>
            <person name="Caler E."/>
            <person name="Hannick L.I."/>
            <person name="Bidwell S."/>
            <person name="Joardar V."/>
            <person name="Thiagarajan M."/>
            <person name="Amedeo P."/>
            <person name="Galinsky K.J."/>
            <person name="Schobel S."/>
            <person name="Inman J."/>
            <person name="Hostetler J."/>
            <person name="Miller J."/>
            <person name="Hammond M."/>
            <person name="Megy K."/>
            <person name="Lawson D."/>
            <person name="Kodira C."/>
            <person name="Sutton G."/>
            <person name="Meyer J."/>
            <person name="Hill C.A."/>
            <person name="Birren B."/>
            <person name="Nene V."/>
            <person name="Collins F."/>
            <person name="Alarcon-Chaidez F."/>
            <person name="Wikel S."/>
            <person name="Strausberg R."/>
        </authorList>
    </citation>
    <scope>NUCLEOTIDE SEQUENCE [LARGE SCALE GENOMIC DNA]</scope>
    <source>
        <strain evidence="11">Wikel</strain>
        <strain evidence="9">Wikel colony</strain>
    </source>
</reference>
<evidence type="ECO:0000256" key="5">
    <source>
        <dbReference type="ARBA" id="ARBA00023306"/>
    </source>
</evidence>
<comment type="function">
    <text evidence="6">Plays an important role in the control of DNA replication and the maintenance of replication fork stability.</text>
</comment>
<evidence type="ECO:0000313" key="9">
    <source>
        <dbReference type="EMBL" id="EEC13761.1"/>
    </source>
</evidence>
<dbReference type="FunCoup" id="B7Q4I9">
    <property type="interactions" value="645"/>
</dbReference>
<dbReference type="GO" id="GO:0031298">
    <property type="term" value="C:replication fork protection complex"/>
    <property type="evidence" value="ECO:0000318"/>
    <property type="project" value="GO_Central"/>
</dbReference>
<dbReference type="PANTHER" id="PTHR13220:SF11">
    <property type="entry name" value="TIMELESS-INTERACTING PROTEIN"/>
    <property type="match status" value="1"/>
</dbReference>
<feature type="region of interest" description="Disordered" evidence="7">
    <location>
        <begin position="1"/>
        <end position="39"/>
    </location>
</feature>
<dbReference type="GO" id="GO:0006974">
    <property type="term" value="P:DNA damage response"/>
    <property type="evidence" value="ECO:0007669"/>
    <property type="project" value="UniProtKB-KW"/>
</dbReference>
<evidence type="ECO:0000259" key="8">
    <source>
        <dbReference type="Pfam" id="PF07962"/>
    </source>
</evidence>
<feature type="compositionally biased region" description="Acidic residues" evidence="7">
    <location>
        <begin position="1"/>
        <end position="10"/>
    </location>
</feature>
<dbReference type="GO" id="GO:0043111">
    <property type="term" value="P:replication fork arrest"/>
    <property type="evidence" value="ECO:0000318"/>
    <property type="project" value="GO_Central"/>
</dbReference>
<dbReference type="PANTHER" id="PTHR13220">
    <property type="entry name" value="TIMELESS INTERACTING-RELATED"/>
    <property type="match status" value="1"/>
</dbReference>
<evidence type="ECO:0000313" key="10">
    <source>
        <dbReference type="EnsemblMetazoa" id="ISCW010640-PA"/>
    </source>
</evidence>
<dbReference type="Pfam" id="PF07962">
    <property type="entry name" value="Swi3"/>
    <property type="match status" value="1"/>
</dbReference>
<dbReference type="HOGENOM" id="CLU_971702_0_0_1"/>
<proteinExistence type="inferred from homology"/>
<evidence type="ECO:0000256" key="4">
    <source>
        <dbReference type="ARBA" id="ARBA00023242"/>
    </source>
</evidence>
<dbReference type="InterPro" id="IPR012923">
    <property type="entry name" value="Csm3"/>
</dbReference>
<keyword evidence="11" id="KW-1185">Reference proteome</keyword>
<dbReference type="EnsemblMetazoa" id="ISCW010640-RA">
    <property type="protein sequence ID" value="ISCW010640-PA"/>
    <property type="gene ID" value="ISCW010640"/>
</dbReference>